<dbReference type="Proteomes" id="UP001189429">
    <property type="component" value="Unassembled WGS sequence"/>
</dbReference>
<dbReference type="PANTHER" id="PTHR18934">
    <property type="entry name" value="ATP-DEPENDENT RNA HELICASE"/>
    <property type="match status" value="1"/>
</dbReference>
<dbReference type="InterPro" id="IPR027417">
    <property type="entry name" value="P-loop_NTPase"/>
</dbReference>
<organism evidence="3 4">
    <name type="scientific">Prorocentrum cordatum</name>
    <dbReference type="NCBI Taxonomy" id="2364126"/>
    <lineage>
        <taxon>Eukaryota</taxon>
        <taxon>Sar</taxon>
        <taxon>Alveolata</taxon>
        <taxon>Dinophyceae</taxon>
        <taxon>Prorocentrales</taxon>
        <taxon>Prorocentraceae</taxon>
        <taxon>Prorocentrum</taxon>
    </lineage>
</organism>
<sequence length="1304" mass="140215">MVSAQLRHAVDEAWTVLRSRSSASPLDILVHLLDPKQDDKVISHYRESFSKLLCAQMALERVRNQSILLLSPEELSSVKEAVESQGPCRLHSKVVLAGGALPPGVVIQSWVRWDGQELHREPQAVTSTGGLPGAFDGPLVLEYSSSGSTAPDSDDDLRDRAYVALVFLPGLSMVSDFQYALQSHPGPPADEVFALHGKVRQEDQMAAVRPIESGCRVILSTNVAESSITVPNADAVVDLCLARTMRWNEDRLGQLLDLDAATKDSLGQRAGRVGRTKAGLVLRMISREEFDGLSSGRLPEMLRRPVDKVMLKIVNMSPAGYEGGVDVESEIQACLSPPEGDKIKEALEQLLAAHAIEPVGDDGRRFRALRLGLLLEDLPMDLRLGLLVAWGVEAGLEHAAVDAAVMLQAHNVVGEPRSTLLDCGRAFIQHCATLRRFADGFPSDAVMLVNVLRAFRAESRSVGWVAGDACLRAADRMRHWCRDNGVNFASIQTVDDTVRAIHERVSVVVPSRQDSDAARIWEQLPCQELPAEESSILMVLFCGAFHRHALQVRNPTRATFLHGTYDQGWGDSEVVIHWDGVDLRRHELIQDRVAGFFSRGSCGIFGQCVNSGREGTAGGWARIALEPRSGNMTFGFPVEVSNVLKLQRDFAKLCDLGENVQVQIEHAASTKLVPIFWRWEDLTEKRQDVVVQVSSVAGPYLEPRPLSQQRCHAAVFCAKFDSFHTKTQKRWQKGETLTLLPHCGEAGEPREGPSLSELVLLIFGVRPRALAASEAPQGSGDGAGMALLGTPGLRPRLAAGRGALADGVYRSLCGPRCVLQEFGGSTHAEWRTQTGSVRRLLCSLLDRFGGPEALRALAWPRRAREAPEGLAAAARAAPGSDVSDGDLAESESEGGQDLPEGARSPVPASRGVCVVVDLDCWLAEHGCHSGPEEAAALFEAMLGYIQEQVGQEVVHVTARGSELAGACGQAGGLGPAAVADAVRRLVGPGKADVSVDSQHAGTRGPADAAKELGCELAFCALSYVRGAGPQASLSPHPAHLVLVLGPGLSSVLRHLTAQRTRPRFWATASPVHEERLRRLHPDVGLIRPFAPPAAASSNRDTQQTQMAEPEQESEPVLGRGEKFGRVKSFNASRDPAYGFVAGGQHGQDIYLPGKNCEAGYVPSPGDLVIFKEGKQKNGKPVANDDNAVALLSLLARGIDPDEEDAIMGEPALFEAVAADAVAAVALLLLFGRTPPESGRHTSASAADFAPENSEAVKLLHMWQHGDRAAVVDNLVPFLELLPPGSPEARLTTPWPICPAAATVL</sequence>
<comment type="caution">
    <text evidence="3">The sequence shown here is derived from an EMBL/GenBank/DDBJ whole genome shotgun (WGS) entry which is preliminary data.</text>
</comment>
<evidence type="ECO:0000313" key="3">
    <source>
        <dbReference type="EMBL" id="CAK0792550.1"/>
    </source>
</evidence>
<dbReference type="SMART" id="SM00490">
    <property type="entry name" value="HELICc"/>
    <property type="match status" value="1"/>
</dbReference>
<feature type="compositionally biased region" description="Acidic residues" evidence="1">
    <location>
        <begin position="883"/>
        <end position="894"/>
    </location>
</feature>
<name>A0ABN9PM39_9DINO</name>
<dbReference type="InterPro" id="IPR001650">
    <property type="entry name" value="Helicase_C-like"/>
</dbReference>
<accession>A0ABN9PM39</accession>
<dbReference type="Gene3D" id="1.20.120.1080">
    <property type="match status" value="1"/>
</dbReference>
<dbReference type="PROSITE" id="PS51194">
    <property type="entry name" value="HELICASE_CTER"/>
    <property type="match status" value="1"/>
</dbReference>
<dbReference type="Gene3D" id="3.40.50.300">
    <property type="entry name" value="P-loop containing nucleotide triphosphate hydrolases"/>
    <property type="match status" value="1"/>
</dbReference>
<feature type="domain" description="Helicase C-terminal" evidence="2">
    <location>
        <begin position="156"/>
        <end position="317"/>
    </location>
</feature>
<dbReference type="SUPFAM" id="SSF52540">
    <property type="entry name" value="P-loop containing nucleoside triphosphate hydrolases"/>
    <property type="match status" value="1"/>
</dbReference>
<gene>
    <name evidence="3" type="ORF">PCOR1329_LOCUS3098</name>
</gene>
<dbReference type="PANTHER" id="PTHR18934:SF145">
    <property type="entry name" value="ATP-DEPENDENT RNA HELICASE DHX57-RELATED"/>
    <property type="match status" value="1"/>
</dbReference>
<feature type="compositionally biased region" description="Polar residues" evidence="1">
    <location>
        <begin position="1095"/>
        <end position="1106"/>
    </location>
</feature>
<evidence type="ECO:0000259" key="2">
    <source>
        <dbReference type="PROSITE" id="PS51194"/>
    </source>
</evidence>
<keyword evidence="4" id="KW-1185">Reference proteome</keyword>
<protein>
    <recommendedName>
        <fullName evidence="2">Helicase C-terminal domain-containing protein</fullName>
    </recommendedName>
</protein>
<proteinExistence type="predicted"/>
<feature type="compositionally biased region" description="Low complexity" evidence="1">
    <location>
        <begin position="869"/>
        <end position="879"/>
    </location>
</feature>
<evidence type="ECO:0000256" key="1">
    <source>
        <dbReference type="SAM" id="MobiDB-lite"/>
    </source>
</evidence>
<feature type="region of interest" description="Disordered" evidence="1">
    <location>
        <begin position="1089"/>
        <end position="1115"/>
    </location>
</feature>
<dbReference type="EMBL" id="CAUYUJ010000784">
    <property type="protein sequence ID" value="CAK0792550.1"/>
    <property type="molecule type" value="Genomic_DNA"/>
</dbReference>
<reference evidence="3" key="1">
    <citation type="submission" date="2023-10" db="EMBL/GenBank/DDBJ databases">
        <authorList>
            <person name="Chen Y."/>
            <person name="Shah S."/>
            <person name="Dougan E. K."/>
            <person name="Thang M."/>
            <person name="Chan C."/>
        </authorList>
    </citation>
    <scope>NUCLEOTIDE SEQUENCE [LARGE SCALE GENOMIC DNA]</scope>
</reference>
<feature type="region of interest" description="Disordered" evidence="1">
    <location>
        <begin position="869"/>
        <end position="906"/>
    </location>
</feature>
<dbReference type="Pfam" id="PF00271">
    <property type="entry name" value="Helicase_C"/>
    <property type="match status" value="1"/>
</dbReference>
<evidence type="ECO:0000313" key="4">
    <source>
        <dbReference type="Proteomes" id="UP001189429"/>
    </source>
</evidence>